<dbReference type="OrthoDB" id="2871523at2"/>
<dbReference type="InterPro" id="IPR041581">
    <property type="entry name" value="Glyoxalase_6"/>
</dbReference>
<dbReference type="SUPFAM" id="SSF54593">
    <property type="entry name" value="Glyoxalase/Bleomycin resistance protein/Dihydroxybiphenyl dioxygenase"/>
    <property type="match status" value="1"/>
</dbReference>
<name>A0A543DKZ4_9PSEU</name>
<evidence type="ECO:0000313" key="2">
    <source>
        <dbReference type="EMBL" id="TQM09989.1"/>
    </source>
</evidence>
<evidence type="ECO:0000259" key="1">
    <source>
        <dbReference type="Pfam" id="PF18029"/>
    </source>
</evidence>
<reference evidence="2 3" key="1">
    <citation type="submission" date="2019-06" db="EMBL/GenBank/DDBJ databases">
        <title>Sequencing the genomes of 1000 actinobacteria strains.</title>
        <authorList>
            <person name="Klenk H.-P."/>
        </authorList>
    </citation>
    <scope>NUCLEOTIDE SEQUENCE [LARGE SCALE GENOMIC DNA]</scope>
    <source>
        <strain evidence="2 3">DSM 45301</strain>
    </source>
</reference>
<keyword evidence="3" id="KW-1185">Reference proteome</keyword>
<accession>A0A543DKZ4</accession>
<dbReference type="EMBL" id="VFPA01000003">
    <property type="protein sequence ID" value="TQM09989.1"/>
    <property type="molecule type" value="Genomic_DNA"/>
</dbReference>
<dbReference type="Proteomes" id="UP000315677">
    <property type="component" value="Unassembled WGS sequence"/>
</dbReference>
<organism evidence="2 3">
    <name type="scientific">Pseudonocardia kunmingensis</name>
    <dbReference type="NCBI Taxonomy" id="630975"/>
    <lineage>
        <taxon>Bacteria</taxon>
        <taxon>Bacillati</taxon>
        <taxon>Actinomycetota</taxon>
        <taxon>Actinomycetes</taxon>
        <taxon>Pseudonocardiales</taxon>
        <taxon>Pseudonocardiaceae</taxon>
        <taxon>Pseudonocardia</taxon>
    </lineage>
</organism>
<dbReference type="Pfam" id="PF18029">
    <property type="entry name" value="Glyoxalase_6"/>
    <property type="match status" value="1"/>
</dbReference>
<dbReference type="Gene3D" id="3.10.180.10">
    <property type="entry name" value="2,3-Dihydroxybiphenyl 1,2-Dioxygenase, domain 1"/>
    <property type="match status" value="1"/>
</dbReference>
<dbReference type="AlphaFoldDB" id="A0A543DKZ4"/>
<proteinExistence type="predicted"/>
<sequence length="127" mass="13717">MNNPEHPAFEGGRNIAMKVPPHQWRQTVAFYRDTLGLRELGNPFGSGPQSVGFAFGGNRLWIDRVPGMSQAELWLQVTTADTAAAADHLAAAGAHRCDEIEPLDGDSAFWITNPAAIVHLVSEPDAV</sequence>
<protein>
    <recommendedName>
        <fullName evidence="1">Glyoxalase-like domain-containing protein</fullName>
    </recommendedName>
</protein>
<dbReference type="InterPro" id="IPR029068">
    <property type="entry name" value="Glyas_Bleomycin-R_OHBP_Dase"/>
</dbReference>
<comment type="caution">
    <text evidence="2">The sequence shown here is derived from an EMBL/GenBank/DDBJ whole genome shotgun (WGS) entry which is preliminary data.</text>
</comment>
<feature type="domain" description="Glyoxalase-like" evidence="1">
    <location>
        <begin position="24"/>
        <end position="101"/>
    </location>
</feature>
<evidence type="ECO:0000313" key="3">
    <source>
        <dbReference type="Proteomes" id="UP000315677"/>
    </source>
</evidence>
<dbReference type="RefSeq" id="WP_142058506.1">
    <property type="nucleotide sequence ID" value="NZ_VFPA01000003.1"/>
</dbReference>
<gene>
    <name evidence="2" type="ORF">FB558_5768</name>
</gene>